<accession>A0ABP8FBJ4</accession>
<dbReference type="RefSeq" id="WP_345162656.1">
    <property type="nucleotide sequence ID" value="NZ_BAABGX010000001.1"/>
</dbReference>
<dbReference type="Proteomes" id="UP001501844">
    <property type="component" value="Unassembled WGS sequence"/>
</dbReference>
<gene>
    <name evidence="1" type="ORF">GCM10023183_08390</name>
</gene>
<dbReference type="EMBL" id="BAABGX010000001">
    <property type="protein sequence ID" value="GAA4299311.1"/>
    <property type="molecule type" value="Genomic_DNA"/>
</dbReference>
<comment type="caution">
    <text evidence="1">The sequence shown here is derived from an EMBL/GenBank/DDBJ whole genome shotgun (WGS) entry which is preliminary data.</text>
</comment>
<organism evidence="1 2">
    <name type="scientific">Nibribacter koreensis</name>
    <dbReference type="NCBI Taxonomy" id="1084519"/>
    <lineage>
        <taxon>Bacteria</taxon>
        <taxon>Pseudomonadati</taxon>
        <taxon>Bacteroidota</taxon>
        <taxon>Cytophagia</taxon>
        <taxon>Cytophagales</taxon>
        <taxon>Hymenobacteraceae</taxon>
        <taxon>Nibribacter</taxon>
    </lineage>
</organism>
<proteinExistence type="predicted"/>
<protein>
    <recommendedName>
        <fullName evidence="3">Pseudouridylate synthase</fullName>
    </recommendedName>
</protein>
<keyword evidence="2" id="KW-1185">Reference proteome</keyword>
<evidence type="ECO:0008006" key="3">
    <source>
        <dbReference type="Google" id="ProtNLM"/>
    </source>
</evidence>
<sequence length="200" mass="22314">MFGVLVVKSAQDELGFLAAFSGKLANSNQHAYFVPPIFDSLTQGSFLNQGMTELTQINQEIKALHGLSTAESHTRRVQLLEHRKNHSLGLQEKLFDQYHFLNQAGQEKSLRHLFKKASGKNPPAGAGECAAPKLLQYAFRHGLKPLALAEFWWGLSPKSTNWKHGHYYPACQEKCAPILAHMLQGMALEQSLNFPPHLPS</sequence>
<evidence type="ECO:0000313" key="1">
    <source>
        <dbReference type="EMBL" id="GAA4299311.1"/>
    </source>
</evidence>
<evidence type="ECO:0000313" key="2">
    <source>
        <dbReference type="Proteomes" id="UP001501844"/>
    </source>
</evidence>
<reference evidence="2" key="1">
    <citation type="journal article" date="2019" name="Int. J. Syst. Evol. Microbiol.">
        <title>The Global Catalogue of Microorganisms (GCM) 10K type strain sequencing project: providing services to taxonomists for standard genome sequencing and annotation.</title>
        <authorList>
            <consortium name="The Broad Institute Genomics Platform"/>
            <consortium name="The Broad Institute Genome Sequencing Center for Infectious Disease"/>
            <person name="Wu L."/>
            <person name="Ma J."/>
        </authorList>
    </citation>
    <scope>NUCLEOTIDE SEQUENCE [LARGE SCALE GENOMIC DNA]</scope>
    <source>
        <strain evidence="2">JCM 17917</strain>
    </source>
</reference>
<name>A0ABP8FBJ4_9BACT</name>